<feature type="domain" description="Ribonuclease PIN" evidence="4">
    <location>
        <begin position="19"/>
        <end position="87"/>
    </location>
</feature>
<keyword evidence="2" id="KW-0479">Metal-binding</keyword>
<dbReference type="EMBL" id="CP043875">
    <property type="protein sequence ID" value="WOF16980.1"/>
    <property type="molecule type" value="Genomic_DNA"/>
</dbReference>
<dbReference type="CDD" id="cd09876">
    <property type="entry name" value="PIN_Nob1-like"/>
    <property type="match status" value="1"/>
</dbReference>
<dbReference type="GO" id="GO:0030688">
    <property type="term" value="C:preribosome, small subunit precursor"/>
    <property type="evidence" value="ECO:0007669"/>
    <property type="project" value="TreeGrafter"/>
</dbReference>
<protein>
    <submittedName>
        <fullName evidence="5">Nucleotide-binding protein</fullName>
    </submittedName>
</protein>
<dbReference type="GO" id="GO:0046872">
    <property type="term" value="F:metal ion binding"/>
    <property type="evidence" value="ECO:0007669"/>
    <property type="project" value="UniProtKB-KW"/>
</dbReference>
<dbReference type="GeneID" id="85230489"/>
<dbReference type="KEGG" id="mefw:F1737_09935"/>
<dbReference type="RefSeq" id="WP_317136429.1">
    <property type="nucleotide sequence ID" value="NZ_CP043875.1"/>
</dbReference>
<evidence type="ECO:0000256" key="1">
    <source>
        <dbReference type="ARBA" id="ARBA00022722"/>
    </source>
</evidence>
<evidence type="ECO:0000313" key="6">
    <source>
        <dbReference type="Proteomes" id="UP001301797"/>
    </source>
</evidence>
<proteinExistence type="predicted"/>
<evidence type="ECO:0000313" key="5">
    <source>
        <dbReference type="EMBL" id="WOF16980.1"/>
    </source>
</evidence>
<sequence>MTTRILDSSFFFLDIPIDGECMIPARVEDELIDIRAKARLEAMKAKGMRVSEPSRESLERARKAALKSGDITVLSETDLDVVALALDTGGDVVSDDFAVSNTAQTLGLRVIPLQQRAARKIRWRYRCQGCGKYYSKPGTCEICGAEIKRKLK</sequence>
<dbReference type="Pfam" id="PF17146">
    <property type="entry name" value="PIN_6"/>
    <property type="match status" value="1"/>
</dbReference>
<evidence type="ECO:0000256" key="2">
    <source>
        <dbReference type="ARBA" id="ARBA00022723"/>
    </source>
</evidence>
<dbReference type="InterPro" id="IPR029060">
    <property type="entry name" value="PIN-like_dom_sf"/>
</dbReference>
<evidence type="ECO:0000256" key="3">
    <source>
        <dbReference type="ARBA" id="ARBA00022801"/>
    </source>
</evidence>
<dbReference type="Proteomes" id="UP001301797">
    <property type="component" value="Chromosome"/>
</dbReference>
<dbReference type="SUPFAM" id="SSF88723">
    <property type="entry name" value="PIN domain-like"/>
    <property type="match status" value="1"/>
</dbReference>
<dbReference type="InterPro" id="IPR033411">
    <property type="entry name" value="Ribonuclease_PIN"/>
</dbReference>
<dbReference type="Gene3D" id="2.20.28.10">
    <property type="match status" value="1"/>
</dbReference>
<dbReference type="AlphaFoldDB" id="A0AA97I350"/>
<evidence type="ECO:0000259" key="4">
    <source>
        <dbReference type="Pfam" id="PF17146"/>
    </source>
</evidence>
<accession>A0AA97I350</accession>
<organism evidence="5 6">
    <name type="scientific">Methanochimaera problematica</name>
    <dbReference type="NCBI Taxonomy" id="2609417"/>
    <lineage>
        <taxon>Archaea</taxon>
        <taxon>Methanobacteriati</taxon>
        <taxon>Methanobacteriota</taxon>
        <taxon>Stenosarchaea group</taxon>
        <taxon>Methanomicrobia</taxon>
        <taxon>Methanomicrobiales</taxon>
        <taxon>Methanomicrobiaceae</taxon>
        <taxon>Methanochimaera</taxon>
    </lineage>
</organism>
<keyword evidence="1" id="KW-0540">Nuclease</keyword>
<dbReference type="InterPro" id="IPR039907">
    <property type="entry name" value="NOB1"/>
</dbReference>
<name>A0AA97I350_9EURY</name>
<dbReference type="GO" id="GO:0016787">
    <property type="term" value="F:hydrolase activity"/>
    <property type="evidence" value="ECO:0007669"/>
    <property type="project" value="UniProtKB-KW"/>
</dbReference>
<keyword evidence="6" id="KW-1185">Reference proteome</keyword>
<dbReference type="PANTHER" id="PTHR12814">
    <property type="entry name" value="RNA-BINDING PROTEIN NOB1"/>
    <property type="match status" value="1"/>
</dbReference>
<keyword evidence="3" id="KW-0378">Hydrolase</keyword>
<dbReference type="Gene3D" id="3.40.50.1010">
    <property type="entry name" value="5'-nuclease"/>
    <property type="match status" value="1"/>
</dbReference>
<dbReference type="GO" id="GO:0004521">
    <property type="term" value="F:RNA endonuclease activity"/>
    <property type="evidence" value="ECO:0007669"/>
    <property type="project" value="TreeGrafter"/>
</dbReference>
<dbReference type="PANTHER" id="PTHR12814:SF2">
    <property type="entry name" value="RNA-BINDING PROTEIN NOB1"/>
    <property type="match status" value="1"/>
</dbReference>
<dbReference type="GO" id="GO:0030490">
    <property type="term" value="P:maturation of SSU-rRNA"/>
    <property type="evidence" value="ECO:0007669"/>
    <property type="project" value="TreeGrafter"/>
</dbReference>
<reference evidence="5 6" key="1">
    <citation type="submission" date="2019-09" db="EMBL/GenBank/DDBJ databases">
        <title>The complete genome of Methanoplanus sp. FWC-SCC4.</title>
        <authorList>
            <person name="Chen S.-C."/>
            <person name="Zhou Y.-Z."/>
            <person name="Lai M.-C."/>
        </authorList>
    </citation>
    <scope>NUCLEOTIDE SEQUENCE [LARGE SCALE GENOMIC DNA]</scope>
    <source>
        <strain evidence="5 6">FWC-SCC4</strain>
    </source>
</reference>
<gene>
    <name evidence="5" type="ORF">F1737_09935</name>
</gene>